<proteinExistence type="inferred from homology"/>
<dbReference type="PANTHER" id="PTHR13501">
    <property type="entry name" value="CHLOROPLAST 50S RIBOSOMAL PROTEIN L22-RELATED"/>
    <property type="match status" value="1"/>
</dbReference>
<keyword evidence="4 7" id="KW-0689">Ribosomal protein</keyword>
<dbReference type="PANTHER" id="PTHR13501:SF8">
    <property type="entry name" value="LARGE RIBOSOMAL SUBUNIT PROTEIN UL22M"/>
    <property type="match status" value="1"/>
</dbReference>
<dbReference type="EMBL" id="PFBF01000004">
    <property type="protein sequence ID" value="PIR86550.1"/>
    <property type="molecule type" value="Genomic_DNA"/>
</dbReference>
<dbReference type="InterPro" id="IPR036394">
    <property type="entry name" value="Ribosomal_uL22_sf"/>
</dbReference>
<organism evidence="12 13">
    <name type="scientific">Candidatus Kaiserbacteria bacterium CG10_big_fil_rev_8_21_14_0_10_43_70</name>
    <dbReference type="NCBI Taxonomy" id="1974605"/>
    <lineage>
        <taxon>Bacteria</taxon>
        <taxon>Candidatus Kaiseribacteriota</taxon>
    </lineage>
</organism>
<dbReference type="Proteomes" id="UP000230706">
    <property type="component" value="Unassembled WGS sequence"/>
</dbReference>
<comment type="similarity">
    <text evidence="1 7 8">Belongs to the universal ribosomal protein uL22 family.</text>
</comment>
<evidence type="ECO:0000256" key="4">
    <source>
        <dbReference type="ARBA" id="ARBA00022980"/>
    </source>
</evidence>
<protein>
    <recommendedName>
        <fullName evidence="6 7">Large ribosomal subunit protein uL22</fullName>
    </recommendedName>
</protein>
<dbReference type="SUPFAM" id="SSF54843">
    <property type="entry name" value="Ribosomal protein L22"/>
    <property type="match status" value="1"/>
</dbReference>
<comment type="subunit">
    <text evidence="7 9">Part of the 50S ribosomal subunit.</text>
</comment>
<evidence type="ECO:0000256" key="9">
    <source>
        <dbReference type="RuleBase" id="RU004006"/>
    </source>
</evidence>
<dbReference type="NCBIfam" id="TIGR01044">
    <property type="entry name" value="rplV_bact"/>
    <property type="match status" value="1"/>
</dbReference>
<evidence type="ECO:0000313" key="12">
    <source>
        <dbReference type="EMBL" id="PIR86550.1"/>
    </source>
</evidence>
<dbReference type="AlphaFoldDB" id="A0A2H0UJI8"/>
<evidence type="ECO:0000256" key="6">
    <source>
        <dbReference type="ARBA" id="ARBA00035207"/>
    </source>
</evidence>
<evidence type="ECO:0000256" key="8">
    <source>
        <dbReference type="RuleBase" id="RU004005"/>
    </source>
</evidence>
<evidence type="ECO:0000256" key="3">
    <source>
        <dbReference type="ARBA" id="ARBA00022884"/>
    </source>
</evidence>
<dbReference type="InterPro" id="IPR001063">
    <property type="entry name" value="Ribosomal_uL22"/>
</dbReference>
<evidence type="ECO:0000256" key="5">
    <source>
        <dbReference type="ARBA" id="ARBA00023274"/>
    </source>
</evidence>
<gene>
    <name evidence="7" type="primary">rplV</name>
    <name evidence="12" type="ORF">COU13_00260</name>
</gene>
<dbReference type="GO" id="GO:0019843">
    <property type="term" value="F:rRNA binding"/>
    <property type="evidence" value="ECO:0007669"/>
    <property type="project" value="UniProtKB-UniRule"/>
</dbReference>
<dbReference type="CDD" id="cd00336">
    <property type="entry name" value="Ribosomal_L22"/>
    <property type="match status" value="1"/>
</dbReference>
<evidence type="ECO:0000256" key="1">
    <source>
        <dbReference type="ARBA" id="ARBA00009451"/>
    </source>
</evidence>
<dbReference type="Pfam" id="PF00237">
    <property type="entry name" value="Ribosomal_L22"/>
    <property type="match status" value="1"/>
</dbReference>
<keyword evidence="2 7" id="KW-0699">rRNA-binding</keyword>
<name>A0A2H0UJI8_9BACT</name>
<dbReference type="GO" id="GO:0006412">
    <property type="term" value="P:translation"/>
    <property type="evidence" value="ECO:0007669"/>
    <property type="project" value="UniProtKB-UniRule"/>
</dbReference>
<sequence>MKAYLKNFRQSPRKVRLVANLIRGKNVRKAQALLSFTDNKSAPALKKLVASAVSNARSQGKNADGMVIKEITVDQGVTMKRFMPMSRGRANQYRKRSSKISLILSEMEKENSRVQKRGTTIKDGKNKKEDKKVGKAKDKKK</sequence>
<dbReference type="GO" id="GO:0022625">
    <property type="term" value="C:cytosolic large ribosomal subunit"/>
    <property type="evidence" value="ECO:0007669"/>
    <property type="project" value="TreeGrafter"/>
</dbReference>
<comment type="function">
    <text evidence="7 10">This protein binds specifically to 23S rRNA; its binding is stimulated by other ribosomal proteins, e.g., L4, L17, and L20. It is important during the early stages of 50S assembly. It makes multiple contacts with different domains of the 23S rRNA in the assembled 50S subunit and ribosome.</text>
</comment>
<comment type="function">
    <text evidence="7">The globular domain of the protein is located near the polypeptide exit tunnel on the outside of the subunit, while an extended beta-hairpin is found that lines the wall of the exit tunnel in the center of the 70S ribosome.</text>
</comment>
<dbReference type="GO" id="GO:0003735">
    <property type="term" value="F:structural constituent of ribosome"/>
    <property type="evidence" value="ECO:0007669"/>
    <property type="project" value="InterPro"/>
</dbReference>
<dbReference type="InterPro" id="IPR047867">
    <property type="entry name" value="Ribosomal_uL22_bac/org-type"/>
</dbReference>
<dbReference type="HAMAP" id="MF_01331_B">
    <property type="entry name" value="Ribosomal_uL22_B"/>
    <property type="match status" value="1"/>
</dbReference>
<keyword evidence="3 7" id="KW-0694">RNA-binding</keyword>
<evidence type="ECO:0000256" key="11">
    <source>
        <dbReference type="SAM" id="MobiDB-lite"/>
    </source>
</evidence>
<evidence type="ECO:0000256" key="2">
    <source>
        <dbReference type="ARBA" id="ARBA00022730"/>
    </source>
</evidence>
<evidence type="ECO:0000313" key="13">
    <source>
        <dbReference type="Proteomes" id="UP000230706"/>
    </source>
</evidence>
<feature type="compositionally biased region" description="Basic and acidic residues" evidence="11">
    <location>
        <begin position="120"/>
        <end position="141"/>
    </location>
</feature>
<keyword evidence="5 7" id="KW-0687">Ribonucleoprotein</keyword>
<feature type="region of interest" description="Disordered" evidence="11">
    <location>
        <begin position="106"/>
        <end position="141"/>
    </location>
</feature>
<comment type="caution">
    <text evidence="12">The sequence shown here is derived from an EMBL/GenBank/DDBJ whole genome shotgun (WGS) entry which is preliminary data.</text>
</comment>
<evidence type="ECO:0000256" key="10">
    <source>
        <dbReference type="RuleBase" id="RU004008"/>
    </source>
</evidence>
<dbReference type="Gene3D" id="3.90.470.10">
    <property type="entry name" value="Ribosomal protein L22/L17"/>
    <property type="match status" value="1"/>
</dbReference>
<reference evidence="13" key="1">
    <citation type="submission" date="2017-09" db="EMBL/GenBank/DDBJ databases">
        <title>Depth-based differentiation of microbial function through sediment-hosted aquifers and enrichment of novel symbionts in the deep terrestrial subsurface.</title>
        <authorList>
            <person name="Probst A.J."/>
            <person name="Ladd B."/>
            <person name="Jarett J.K."/>
            <person name="Geller-Mcgrath D.E."/>
            <person name="Sieber C.M.K."/>
            <person name="Emerson J.B."/>
            <person name="Anantharaman K."/>
            <person name="Thomas B.C."/>
            <person name="Malmstrom R."/>
            <person name="Stieglmeier M."/>
            <person name="Klingl A."/>
            <person name="Woyke T."/>
            <person name="Ryan C.M."/>
            <person name="Banfield J.F."/>
        </authorList>
    </citation>
    <scope>NUCLEOTIDE SEQUENCE [LARGE SCALE GENOMIC DNA]</scope>
</reference>
<dbReference type="InterPro" id="IPR005727">
    <property type="entry name" value="Ribosomal_uL22_bac/chlpt-type"/>
</dbReference>
<evidence type="ECO:0000256" key="7">
    <source>
        <dbReference type="HAMAP-Rule" id="MF_01331"/>
    </source>
</evidence>
<accession>A0A2H0UJI8</accession>